<evidence type="ECO:0000256" key="5">
    <source>
        <dbReference type="ARBA" id="ARBA00022692"/>
    </source>
</evidence>
<keyword evidence="16" id="KW-1185">Reference proteome</keyword>
<name>A0ABY8QFZ5_9RHOB</name>
<evidence type="ECO:0000256" key="12">
    <source>
        <dbReference type="ARBA" id="ARBA00040743"/>
    </source>
</evidence>
<dbReference type="Gene3D" id="1.10.4030.10">
    <property type="entry name" value="Porin chaperone SurA, peptide-binding domain"/>
    <property type="match status" value="1"/>
</dbReference>
<dbReference type="InterPro" id="IPR000297">
    <property type="entry name" value="PPIase_PpiC"/>
</dbReference>
<dbReference type="SUPFAM" id="SSF54534">
    <property type="entry name" value="FKBP-like"/>
    <property type="match status" value="1"/>
</dbReference>
<keyword evidence="5" id="KW-0812">Transmembrane</keyword>
<keyword evidence="3" id="KW-1003">Cell membrane</keyword>
<evidence type="ECO:0000256" key="6">
    <source>
        <dbReference type="ARBA" id="ARBA00022989"/>
    </source>
</evidence>
<dbReference type="Pfam" id="PF13145">
    <property type="entry name" value="Rotamase_2"/>
    <property type="match status" value="1"/>
</dbReference>
<evidence type="ECO:0000256" key="10">
    <source>
        <dbReference type="ARBA" id="ARBA00031484"/>
    </source>
</evidence>
<dbReference type="SUPFAM" id="SSF109998">
    <property type="entry name" value="Triger factor/SurA peptide-binding domain-like"/>
    <property type="match status" value="1"/>
</dbReference>
<evidence type="ECO:0000256" key="11">
    <source>
        <dbReference type="ARBA" id="ARBA00038408"/>
    </source>
</evidence>
<keyword evidence="15" id="KW-0413">Isomerase</keyword>
<dbReference type="Gene3D" id="3.10.50.40">
    <property type="match status" value="1"/>
</dbReference>
<feature type="domain" description="PpiC" evidence="14">
    <location>
        <begin position="238"/>
        <end position="356"/>
    </location>
</feature>
<dbReference type="GO" id="GO:0016853">
    <property type="term" value="F:isomerase activity"/>
    <property type="evidence" value="ECO:0007669"/>
    <property type="project" value="UniProtKB-KW"/>
</dbReference>
<dbReference type="EMBL" id="CP124616">
    <property type="protein sequence ID" value="WGW02931.1"/>
    <property type="molecule type" value="Genomic_DNA"/>
</dbReference>
<comment type="subcellular location">
    <subcellularLocation>
        <location evidence="1">Cell inner membrane</location>
        <topology evidence="1">Single-pass type II membrane protein</topology>
        <orientation evidence="1">Periplasmic side</orientation>
    </subcellularLocation>
</comment>
<evidence type="ECO:0000256" key="13">
    <source>
        <dbReference type="ARBA" id="ARBA00042775"/>
    </source>
</evidence>
<evidence type="ECO:0000256" key="3">
    <source>
        <dbReference type="ARBA" id="ARBA00022475"/>
    </source>
</evidence>
<evidence type="ECO:0000256" key="9">
    <source>
        <dbReference type="ARBA" id="ARBA00030642"/>
    </source>
</evidence>
<keyword evidence="7" id="KW-0472">Membrane</keyword>
<dbReference type="InterPro" id="IPR027304">
    <property type="entry name" value="Trigger_fact/SurA_dom_sf"/>
</dbReference>
<dbReference type="PANTHER" id="PTHR47529:SF1">
    <property type="entry name" value="PERIPLASMIC CHAPERONE PPID"/>
    <property type="match status" value="1"/>
</dbReference>
<organism evidence="15 16">
    <name type="scientific">Tropicibacter oceani</name>
    <dbReference type="NCBI Taxonomy" id="3058420"/>
    <lineage>
        <taxon>Bacteria</taxon>
        <taxon>Pseudomonadati</taxon>
        <taxon>Pseudomonadota</taxon>
        <taxon>Alphaproteobacteria</taxon>
        <taxon>Rhodobacterales</taxon>
        <taxon>Roseobacteraceae</taxon>
        <taxon>Tropicibacter</taxon>
    </lineage>
</organism>
<comment type="similarity">
    <text evidence="11">Belongs to the PpiD chaperone family.</text>
</comment>
<evidence type="ECO:0000313" key="16">
    <source>
        <dbReference type="Proteomes" id="UP001241605"/>
    </source>
</evidence>
<evidence type="ECO:0000256" key="7">
    <source>
        <dbReference type="ARBA" id="ARBA00023136"/>
    </source>
</evidence>
<keyword evidence="8" id="KW-0143">Chaperone</keyword>
<evidence type="ECO:0000256" key="2">
    <source>
        <dbReference type="ARBA" id="ARBA00018370"/>
    </source>
</evidence>
<evidence type="ECO:0000313" key="15">
    <source>
        <dbReference type="EMBL" id="WGW02931.1"/>
    </source>
</evidence>
<dbReference type="RefSeq" id="WP_282299560.1">
    <property type="nucleotide sequence ID" value="NZ_CP124616.1"/>
</dbReference>
<dbReference type="Proteomes" id="UP001241605">
    <property type="component" value="Chromosome"/>
</dbReference>
<protein>
    <recommendedName>
        <fullName evidence="2">Parvulin-like PPIase</fullName>
    </recommendedName>
    <alternativeName>
        <fullName evidence="9">Peptidyl-prolyl cis-trans isomerase plp</fullName>
    </alternativeName>
    <alternativeName>
        <fullName evidence="12">Periplasmic chaperone PpiD</fullName>
    </alternativeName>
    <alternativeName>
        <fullName evidence="13">Periplasmic folding chaperone</fullName>
    </alternativeName>
    <alternativeName>
        <fullName evidence="10">Rotamase plp</fullName>
    </alternativeName>
</protein>
<evidence type="ECO:0000259" key="14">
    <source>
        <dbReference type="Pfam" id="PF13145"/>
    </source>
</evidence>
<keyword evidence="4" id="KW-0997">Cell inner membrane</keyword>
<dbReference type="Pfam" id="PF13624">
    <property type="entry name" value="SurA_N_3"/>
    <property type="match status" value="1"/>
</dbReference>
<dbReference type="PANTHER" id="PTHR47529">
    <property type="entry name" value="PEPTIDYL-PROLYL CIS-TRANS ISOMERASE D"/>
    <property type="match status" value="1"/>
</dbReference>
<evidence type="ECO:0000256" key="1">
    <source>
        <dbReference type="ARBA" id="ARBA00004382"/>
    </source>
</evidence>
<reference evidence="15 16" key="1">
    <citation type="submission" date="2023-05" db="EMBL/GenBank/DDBJ databases">
        <title>YMD87, complete Genome.</title>
        <authorList>
            <person name="Zhang J."/>
            <person name="Xu X."/>
        </authorList>
    </citation>
    <scope>NUCLEOTIDE SEQUENCE [LARGE SCALE GENOMIC DNA]</scope>
    <source>
        <strain evidence="15 16">YMD87</strain>
    </source>
</reference>
<accession>A0ABY8QFZ5</accession>
<sequence>MPKSLGLILIAMLVLGLGGFGVTNFSGNVRKIGSVGGADMPVDGYARALQNEIRAIEAQVGQPVSFVQAQAMGLPQRVLSQMVVSAALENEAATLGISVGDQQLAEELNNIQAFHGPDGKLDRVAYAAALDNIGLTEREFEEQLRGESAATLLQGAVLAGTRLPDTYIDTLIDYAAERRAFTWAELGAEALTTGLPVPTDAELTTWYEANIDRFTLPETKQITYAWLTPDMIVDTVEVDEQSLRDAYAEREAEFNMPERRLVERLVFGDQAQAQAAADRLAAGETTFEALVEERGLTLSDTDMGDVTRADLDGAADAVFAAEVGDIAGPAPTGLGPALFRLNAVLPAQETTFEEAQPVLRDALALDRARRVIDGMAQSLDDELAAGATLEELAQDSDLQLGQIGWSAETAEGIASYEAFREAAQALTADDYPQIGQLGDGGIFAMRLEEIRDPAPQPFEDVRDAVEQGWEQQARTDALLEQAQSLAEQMRGGASFEDLGLTARAETGLSRNAQPSDLPAGLVAQAFTLEPGAIASLPGAGSAFVLRLDQVIAPDRSSDEVQTLRQIFGDQAAADIAQDLFQALSSDIQQRAGVVIDQQVINAVHANFQ</sequence>
<evidence type="ECO:0000256" key="4">
    <source>
        <dbReference type="ARBA" id="ARBA00022519"/>
    </source>
</evidence>
<keyword evidence="6" id="KW-1133">Transmembrane helix</keyword>
<dbReference type="InterPro" id="IPR046357">
    <property type="entry name" value="PPIase_dom_sf"/>
</dbReference>
<proteinExistence type="inferred from homology"/>
<gene>
    <name evidence="15" type="ORF">QF118_13445</name>
</gene>
<evidence type="ECO:0000256" key="8">
    <source>
        <dbReference type="ARBA" id="ARBA00023186"/>
    </source>
</evidence>
<dbReference type="InterPro" id="IPR052029">
    <property type="entry name" value="PpiD_chaperone"/>
</dbReference>